<dbReference type="Proteomes" id="UP000663879">
    <property type="component" value="Unassembled WGS sequence"/>
</dbReference>
<feature type="region of interest" description="Disordered" evidence="1">
    <location>
        <begin position="98"/>
        <end position="119"/>
    </location>
</feature>
<protein>
    <submittedName>
        <fullName evidence="2">Uncharacterized protein</fullName>
    </submittedName>
</protein>
<dbReference type="EMBL" id="CAJNOC010008914">
    <property type="protein sequence ID" value="CAF1122306.1"/>
    <property type="molecule type" value="Genomic_DNA"/>
</dbReference>
<proteinExistence type="predicted"/>
<feature type="compositionally biased region" description="Low complexity" evidence="1">
    <location>
        <begin position="105"/>
        <end position="114"/>
    </location>
</feature>
<evidence type="ECO:0000313" key="3">
    <source>
        <dbReference type="Proteomes" id="UP000663879"/>
    </source>
</evidence>
<comment type="caution">
    <text evidence="2">The sequence shown here is derived from an EMBL/GenBank/DDBJ whole genome shotgun (WGS) entry which is preliminary data.</text>
</comment>
<evidence type="ECO:0000313" key="2">
    <source>
        <dbReference type="EMBL" id="CAF1122306.1"/>
    </source>
</evidence>
<evidence type="ECO:0000256" key="1">
    <source>
        <dbReference type="SAM" id="MobiDB-lite"/>
    </source>
</evidence>
<dbReference type="AlphaFoldDB" id="A0A814QP40"/>
<organism evidence="2 3">
    <name type="scientific">Brachionus calyciflorus</name>
    <dbReference type="NCBI Taxonomy" id="104777"/>
    <lineage>
        <taxon>Eukaryota</taxon>
        <taxon>Metazoa</taxon>
        <taxon>Spiralia</taxon>
        <taxon>Gnathifera</taxon>
        <taxon>Rotifera</taxon>
        <taxon>Eurotatoria</taxon>
        <taxon>Monogononta</taxon>
        <taxon>Pseudotrocha</taxon>
        <taxon>Ploima</taxon>
        <taxon>Brachionidae</taxon>
        <taxon>Brachionus</taxon>
    </lineage>
</organism>
<feature type="non-terminal residue" evidence="2">
    <location>
        <position position="166"/>
    </location>
</feature>
<keyword evidence="3" id="KW-1185">Reference proteome</keyword>
<reference evidence="2" key="1">
    <citation type="submission" date="2021-02" db="EMBL/GenBank/DDBJ databases">
        <authorList>
            <person name="Nowell W R."/>
        </authorList>
    </citation>
    <scope>NUCLEOTIDE SEQUENCE</scope>
    <source>
        <strain evidence="2">Ploen Becks lab</strain>
    </source>
</reference>
<sequence length="166" mass="18988">MTQELDNLEEYKIFRLLSGIGCVNPSQVCTNKNCTKYLKEMELKLRSRGKEATKHLTWRCNGGKCGTYKSIWEGLEKFEELVREVLGDPEEELYLISDCSDTDSESGSSTNSESGSKERYSVDLNDFDEIENVNTVQVNEVSEVRESDKIFEYHQVCEDEITIEAS</sequence>
<name>A0A814QP40_9BILA</name>
<dbReference type="OrthoDB" id="10598844at2759"/>
<gene>
    <name evidence="2" type="ORF">OXX778_LOCUS22098</name>
</gene>
<accession>A0A814QP40</accession>